<sequence length="339" mass="39515">MSQNQSMEIARSVPCMNVTSRILDKPDNSMGFFKSCVTDPEREFEKLTEKSRPSVKSLIDKHRLFQNKLMDAKVADFNVKKKSFAIACENLNTSYDCCRNMEGDTQRVDKVENFVKNHMFGIFNAKINEWNDTKKSARVQDHKLVQENFDFKTGMPELDETVNDMGKQLLQIIMSLVNINRYYHRCLTDILDTKKFNNLNSVKNHVGSVLKQGNKAESTGSELITFCQTNLEKIGHVLDSKYKLPIESNNRKCIIYHSRLSVLQNELTEVKKSWKNTEHKIALLEREKRDLLNIKNSYDNENVHKVSLEKRIQAEQKRNVKLRAMMSKIFEQKMPSYIF</sequence>
<dbReference type="OrthoDB" id="6619868at2759"/>
<feature type="coiled-coil region" evidence="1">
    <location>
        <begin position="281"/>
        <end position="325"/>
    </location>
</feature>
<keyword evidence="1" id="KW-0175">Coiled coil</keyword>
<dbReference type="EMBL" id="CABPRJ010000020">
    <property type="protein sequence ID" value="VVC25799.1"/>
    <property type="molecule type" value="Genomic_DNA"/>
</dbReference>
<organism evidence="2 3">
    <name type="scientific">Cinara cedri</name>
    <dbReference type="NCBI Taxonomy" id="506608"/>
    <lineage>
        <taxon>Eukaryota</taxon>
        <taxon>Metazoa</taxon>
        <taxon>Ecdysozoa</taxon>
        <taxon>Arthropoda</taxon>
        <taxon>Hexapoda</taxon>
        <taxon>Insecta</taxon>
        <taxon>Pterygota</taxon>
        <taxon>Neoptera</taxon>
        <taxon>Paraneoptera</taxon>
        <taxon>Hemiptera</taxon>
        <taxon>Sternorrhyncha</taxon>
        <taxon>Aphidomorpha</taxon>
        <taxon>Aphidoidea</taxon>
        <taxon>Aphididae</taxon>
        <taxon>Lachninae</taxon>
        <taxon>Cinara</taxon>
    </lineage>
</organism>
<proteinExistence type="predicted"/>
<accession>A0A5E4M1V4</accession>
<keyword evidence="3" id="KW-1185">Reference proteome</keyword>
<evidence type="ECO:0000313" key="2">
    <source>
        <dbReference type="EMBL" id="VVC25799.1"/>
    </source>
</evidence>
<protein>
    <submittedName>
        <fullName evidence="2">Uncharacterized protein</fullName>
    </submittedName>
</protein>
<evidence type="ECO:0000313" key="3">
    <source>
        <dbReference type="Proteomes" id="UP000325440"/>
    </source>
</evidence>
<evidence type="ECO:0000256" key="1">
    <source>
        <dbReference type="SAM" id="Coils"/>
    </source>
</evidence>
<dbReference type="AlphaFoldDB" id="A0A5E4M1V4"/>
<name>A0A5E4M1V4_9HEMI</name>
<reference evidence="2 3" key="1">
    <citation type="submission" date="2019-08" db="EMBL/GenBank/DDBJ databases">
        <authorList>
            <person name="Alioto T."/>
            <person name="Alioto T."/>
            <person name="Gomez Garrido J."/>
        </authorList>
    </citation>
    <scope>NUCLEOTIDE SEQUENCE [LARGE SCALE GENOMIC DNA]</scope>
</reference>
<dbReference type="Proteomes" id="UP000325440">
    <property type="component" value="Unassembled WGS sequence"/>
</dbReference>
<gene>
    <name evidence="2" type="ORF">CINCED_3A024559</name>
</gene>